<reference evidence="2 3" key="1">
    <citation type="submission" date="2024-06" db="EMBL/GenBank/DDBJ databases">
        <title>The draft genome of Grus japonensis, version 3.</title>
        <authorList>
            <person name="Nabeshima K."/>
            <person name="Suzuki S."/>
            <person name="Onuma M."/>
        </authorList>
    </citation>
    <scope>NUCLEOTIDE SEQUENCE [LARGE SCALE GENOMIC DNA]</scope>
    <source>
        <strain evidence="2 3">451A</strain>
    </source>
</reference>
<dbReference type="EMBL" id="BAAFJT010000001">
    <property type="protein sequence ID" value="GAB0180170.1"/>
    <property type="molecule type" value="Genomic_DNA"/>
</dbReference>
<comment type="caution">
    <text evidence="2">The sequence shown here is derived from an EMBL/GenBank/DDBJ whole genome shotgun (WGS) entry which is preliminary data.</text>
</comment>
<feature type="region of interest" description="Disordered" evidence="1">
    <location>
        <begin position="1"/>
        <end position="24"/>
    </location>
</feature>
<proteinExistence type="predicted"/>
<evidence type="ECO:0000313" key="2">
    <source>
        <dbReference type="EMBL" id="GAB0180170.1"/>
    </source>
</evidence>
<accession>A0ABC9W440</accession>
<gene>
    <name evidence="2" type="ORF">GRJ2_000482300</name>
</gene>
<evidence type="ECO:0000313" key="3">
    <source>
        <dbReference type="Proteomes" id="UP001623348"/>
    </source>
</evidence>
<feature type="compositionally biased region" description="Low complexity" evidence="1">
    <location>
        <begin position="1"/>
        <end position="19"/>
    </location>
</feature>
<organism evidence="2 3">
    <name type="scientific">Grus japonensis</name>
    <name type="common">Japanese crane</name>
    <name type="synonym">Red-crowned crane</name>
    <dbReference type="NCBI Taxonomy" id="30415"/>
    <lineage>
        <taxon>Eukaryota</taxon>
        <taxon>Metazoa</taxon>
        <taxon>Chordata</taxon>
        <taxon>Craniata</taxon>
        <taxon>Vertebrata</taxon>
        <taxon>Euteleostomi</taxon>
        <taxon>Archelosauria</taxon>
        <taxon>Archosauria</taxon>
        <taxon>Dinosauria</taxon>
        <taxon>Saurischia</taxon>
        <taxon>Theropoda</taxon>
        <taxon>Coelurosauria</taxon>
        <taxon>Aves</taxon>
        <taxon>Neognathae</taxon>
        <taxon>Neoaves</taxon>
        <taxon>Gruiformes</taxon>
        <taxon>Gruidae</taxon>
        <taxon>Grus</taxon>
    </lineage>
</organism>
<dbReference type="Proteomes" id="UP001623348">
    <property type="component" value="Unassembled WGS sequence"/>
</dbReference>
<name>A0ABC9W440_GRUJA</name>
<sequence length="66" mass="6976">MGTAEAPSPSPAALTTSPSVPQVEGLSCGLRAAEELGGDLFTGVWEEKQRLHPYICHGSALEMKQH</sequence>
<protein>
    <submittedName>
        <fullName evidence="2">Uncharacterized protein</fullName>
    </submittedName>
</protein>
<dbReference type="AlphaFoldDB" id="A0ABC9W440"/>
<keyword evidence="3" id="KW-1185">Reference proteome</keyword>
<evidence type="ECO:0000256" key="1">
    <source>
        <dbReference type="SAM" id="MobiDB-lite"/>
    </source>
</evidence>